<dbReference type="Gene3D" id="1.10.10.10">
    <property type="entry name" value="Winged helix-like DNA-binding domain superfamily/Winged helix DNA-binding domain"/>
    <property type="match status" value="1"/>
</dbReference>
<dbReference type="Pfam" id="PF01418">
    <property type="entry name" value="HTH_6"/>
    <property type="match status" value="1"/>
</dbReference>
<evidence type="ECO:0000259" key="4">
    <source>
        <dbReference type="PROSITE" id="PS51071"/>
    </source>
</evidence>
<dbReference type="SUPFAM" id="SSF46689">
    <property type="entry name" value="Homeodomain-like"/>
    <property type="match status" value="1"/>
</dbReference>
<protein>
    <submittedName>
        <fullName evidence="6">DNA-binding MurR/RpiR family transcriptional regulator</fullName>
    </submittedName>
</protein>
<dbReference type="SUPFAM" id="SSF53697">
    <property type="entry name" value="SIS domain"/>
    <property type="match status" value="1"/>
</dbReference>
<sequence length="277" mass="30924">MDEILSKIKEQQPTFSNALNKIAGFFFSDPKIFAVSSAKEAGYKIGVSETSIIRFCQKLGYEGYGELQQDVQSRIFEKSSLSVYVSQKESQDDSIKSTMARDLENIKKLMENSSEENLTEAVKRLSRSERTLVTGAGPSSSMAAWFSFALDMVCGNTRVFFPDHDNILLRINELNENSVFVAFTFHRYNKGTILSAKTAKEKGSFVIGITDHRFSPISEVADLLLPVELGIKSSLDSAPAVFSLMNSIVFAISSQNPEFIQERMKLLDTANARDFFI</sequence>
<keyword evidence="1" id="KW-0805">Transcription regulation</keyword>
<dbReference type="RefSeq" id="WP_354197892.1">
    <property type="nucleotide sequence ID" value="NZ_JBEPLW010000016.1"/>
</dbReference>
<dbReference type="InterPro" id="IPR035472">
    <property type="entry name" value="RpiR-like_SIS"/>
</dbReference>
<dbReference type="CDD" id="cd05013">
    <property type="entry name" value="SIS_RpiR"/>
    <property type="match status" value="1"/>
</dbReference>
<evidence type="ECO:0000256" key="1">
    <source>
        <dbReference type="ARBA" id="ARBA00023015"/>
    </source>
</evidence>
<dbReference type="PROSITE" id="PS51071">
    <property type="entry name" value="HTH_RPIR"/>
    <property type="match status" value="1"/>
</dbReference>
<dbReference type="Pfam" id="PF01380">
    <property type="entry name" value="SIS"/>
    <property type="match status" value="1"/>
</dbReference>
<reference evidence="6 7" key="1">
    <citation type="submission" date="2024-06" db="EMBL/GenBank/DDBJ databases">
        <title>Genomic Encyclopedia of Type Strains, Phase IV (KMG-IV): sequencing the most valuable type-strain genomes for metagenomic binning, comparative biology and taxonomic classification.</title>
        <authorList>
            <person name="Goeker M."/>
        </authorList>
    </citation>
    <scope>NUCLEOTIDE SEQUENCE [LARGE SCALE GENOMIC DNA]</scope>
    <source>
        <strain evidence="6 7">DSM 26128</strain>
    </source>
</reference>
<evidence type="ECO:0000256" key="3">
    <source>
        <dbReference type="ARBA" id="ARBA00023163"/>
    </source>
</evidence>
<dbReference type="PROSITE" id="PS51464">
    <property type="entry name" value="SIS"/>
    <property type="match status" value="1"/>
</dbReference>
<dbReference type="InterPro" id="IPR046348">
    <property type="entry name" value="SIS_dom_sf"/>
</dbReference>
<dbReference type="Proteomes" id="UP001549099">
    <property type="component" value="Unassembled WGS sequence"/>
</dbReference>
<accession>A0ABV2GCW7</accession>
<dbReference type="InterPro" id="IPR047640">
    <property type="entry name" value="RpiR-like"/>
</dbReference>
<evidence type="ECO:0000259" key="5">
    <source>
        <dbReference type="PROSITE" id="PS51464"/>
    </source>
</evidence>
<dbReference type="InterPro" id="IPR000281">
    <property type="entry name" value="HTH_RpiR"/>
</dbReference>
<evidence type="ECO:0000256" key="2">
    <source>
        <dbReference type="ARBA" id="ARBA00023125"/>
    </source>
</evidence>
<dbReference type="PANTHER" id="PTHR30514">
    <property type="entry name" value="GLUCOKINASE"/>
    <property type="match status" value="1"/>
</dbReference>
<organism evidence="6 7">
    <name type="scientific">Bhargavaea ullalensis</name>
    <dbReference type="NCBI Taxonomy" id="1265685"/>
    <lineage>
        <taxon>Bacteria</taxon>
        <taxon>Bacillati</taxon>
        <taxon>Bacillota</taxon>
        <taxon>Bacilli</taxon>
        <taxon>Bacillales</taxon>
        <taxon>Caryophanaceae</taxon>
        <taxon>Bhargavaea</taxon>
    </lineage>
</organism>
<keyword evidence="2 6" id="KW-0238">DNA-binding</keyword>
<dbReference type="InterPro" id="IPR009057">
    <property type="entry name" value="Homeodomain-like_sf"/>
</dbReference>
<feature type="domain" description="SIS" evidence="5">
    <location>
        <begin position="121"/>
        <end position="258"/>
    </location>
</feature>
<dbReference type="InterPro" id="IPR036388">
    <property type="entry name" value="WH-like_DNA-bd_sf"/>
</dbReference>
<keyword evidence="3" id="KW-0804">Transcription</keyword>
<name>A0ABV2GCW7_9BACL</name>
<dbReference type="GO" id="GO:0003677">
    <property type="term" value="F:DNA binding"/>
    <property type="evidence" value="ECO:0007669"/>
    <property type="project" value="UniProtKB-KW"/>
</dbReference>
<proteinExistence type="predicted"/>
<gene>
    <name evidence="6" type="ORF">ABID49_002041</name>
</gene>
<dbReference type="Gene3D" id="3.40.50.10490">
    <property type="entry name" value="Glucose-6-phosphate isomerase like protein, domain 1"/>
    <property type="match status" value="1"/>
</dbReference>
<keyword evidence="7" id="KW-1185">Reference proteome</keyword>
<comment type="caution">
    <text evidence="6">The sequence shown here is derived from an EMBL/GenBank/DDBJ whole genome shotgun (WGS) entry which is preliminary data.</text>
</comment>
<evidence type="ECO:0000313" key="6">
    <source>
        <dbReference type="EMBL" id="MET3576126.1"/>
    </source>
</evidence>
<feature type="domain" description="HTH rpiR-type" evidence="4">
    <location>
        <begin position="2"/>
        <end position="78"/>
    </location>
</feature>
<evidence type="ECO:0000313" key="7">
    <source>
        <dbReference type="Proteomes" id="UP001549099"/>
    </source>
</evidence>
<dbReference type="InterPro" id="IPR001347">
    <property type="entry name" value="SIS_dom"/>
</dbReference>
<dbReference type="EMBL" id="JBEPLW010000016">
    <property type="protein sequence ID" value="MET3576126.1"/>
    <property type="molecule type" value="Genomic_DNA"/>
</dbReference>